<dbReference type="CDD" id="cd01610">
    <property type="entry name" value="PAP2_like"/>
    <property type="match status" value="1"/>
</dbReference>
<dbReference type="SUPFAM" id="SSF48317">
    <property type="entry name" value="Acid phosphatase/Vanadium-dependent haloperoxidase"/>
    <property type="match status" value="1"/>
</dbReference>
<comment type="caution">
    <text evidence="3">The sequence shown here is derived from an EMBL/GenBank/DDBJ whole genome shotgun (WGS) entry which is preliminary data.</text>
</comment>
<evidence type="ECO:0000313" key="4">
    <source>
        <dbReference type="Proteomes" id="UP000695562"/>
    </source>
</evidence>
<dbReference type="InterPro" id="IPR000326">
    <property type="entry name" value="PAP2/HPO"/>
</dbReference>
<name>A0A8J4UZY3_9MYCE</name>
<feature type="transmembrane region" description="Helical" evidence="1">
    <location>
        <begin position="145"/>
        <end position="165"/>
    </location>
</feature>
<feature type="domain" description="Phosphatidic acid phosphatase type 2/haloperoxidase" evidence="2">
    <location>
        <begin position="357"/>
        <end position="425"/>
    </location>
</feature>
<keyword evidence="1" id="KW-0472">Membrane</keyword>
<dbReference type="EMBL" id="AJWJ01000190">
    <property type="protein sequence ID" value="KAF2073678.1"/>
    <property type="molecule type" value="Genomic_DNA"/>
</dbReference>
<dbReference type="Pfam" id="PF01569">
    <property type="entry name" value="PAP2"/>
    <property type="match status" value="1"/>
</dbReference>
<sequence>MEPFDPINSKIYRTINRSIGSKSNNPFNTLEKAVQNNLIVIDSSNSISSNPTIRNSNSSNNAASTIPLTSPLLNNVFEGVPITFDNNQNAISTPPPTTTPATPATPFWLGECLRWGLFIDFLIIILSIINFSISYTPSLPSVTLYWPLSSLSMVHGGLVIFNGLLSTWKGYSVDGKLFYAFHHFISMIFFFCSTVCFEDIQYFAAFAIYLTMRIVKRAKDDGYINKDQWVTFYISYAYAEAFVNLFVLCYYKNYKFTMIDVIGCVALIDSMITCRKENKTNKGITNYLFPVDLLANNTVQNILSVLDVLTLWSMLIYIGGLEGANYEFANIQTYQGLIIFATVEFLIKPLFKNFKRPFTYKFSNHSSFPSTHTVIAMLLVTQITGCLNRLLFVFAVGFYRVYTRAHTVEDVLAGVSCGFIFKTLWSLLF</sequence>
<feature type="transmembrane region" description="Helical" evidence="1">
    <location>
        <begin position="411"/>
        <end position="428"/>
    </location>
</feature>
<feature type="transmembrane region" description="Helical" evidence="1">
    <location>
        <begin position="302"/>
        <end position="321"/>
    </location>
</feature>
<organism evidence="3 4">
    <name type="scientific">Polysphondylium violaceum</name>
    <dbReference type="NCBI Taxonomy" id="133409"/>
    <lineage>
        <taxon>Eukaryota</taxon>
        <taxon>Amoebozoa</taxon>
        <taxon>Evosea</taxon>
        <taxon>Eumycetozoa</taxon>
        <taxon>Dictyostelia</taxon>
        <taxon>Dictyosteliales</taxon>
        <taxon>Dictyosteliaceae</taxon>
        <taxon>Polysphondylium</taxon>
    </lineage>
</organism>
<feature type="transmembrane region" description="Helical" evidence="1">
    <location>
        <begin position="230"/>
        <end position="251"/>
    </location>
</feature>
<dbReference type="Gene3D" id="1.20.144.10">
    <property type="entry name" value="Phosphatidic acid phosphatase type 2/haloperoxidase"/>
    <property type="match status" value="1"/>
</dbReference>
<proteinExistence type="predicted"/>
<reference evidence="3" key="1">
    <citation type="submission" date="2020-01" db="EMBL/GenBank/DDBJ databases">
        <title>Development of genomics and gene disruption for Polysphondylium violaceum indicates a role for the polyketide synthase stlB in stalk morphogenesis.</title>
        <authorList>
            <person name="Narita B."/>
            <person name="Kawabe Y."/>
            <person name="Kin K."/>
            <person name="Saito T."/>
            <person name="Gibbs R."/>
            <person name="Kuspa A."/>
            <person name="Muzny D."/>
            <person name="Queller D."/>
            <person name="Richards S."/>
            <person name="Strassman J."/>
            <person name="Sucgang R."/>
            <person name="Worley K."/>
            <person name="Schaap P."/>
        </authorList>
    </citation>
    <scope>NUCLEOTIDE SEQUENCE</scope>
    <source>
        <strain evidence="3">QSvi11</strain>
    </source>
</reference>
<dbReference type="Proteomes" id="UP000695562">
    <property type="component" value="Unassembled WGS sequence"/>
</dbReference>
<evidence type="ECO:0000259" key="2">
    <source>
        <dbReference type="Pfam" id="PF01569"/>
    </source>
</evidence>
<keyword evidence="1" id="KW-0812">Transmembrane</keyword>
<keyword evidence="4" id="KW-1185">Reference proteome</keyword>
<evidence type="ECO:0000313" key="3">
    <source>
        <dbReference type="EMBL" id="KAF2073678.1"/>
    </source>
</evidence>
<gene>
    <name evidence="3" type="ORF">CYY_005028</name>
</gene>
<keyword evidence="1" id="KW-1133">Transmembrane helix</keyword>
<feature type="transmembrane region" description="Helical" evidence="1">
    <location>
        <begin position="115"/>
        <end position="133"/>
    </location>
</feature>
<dbReference type="InterPro" id="IPR036938">
    <property type="entry name" value="PAP2/HPO_sf"/>
</dbReference>
<feature type="transmembrane region" description="Helical" evidence="1">
    <location>
        <begin position="177"/>
        <end position="210"/>
    </location>
</feature>
<feature type="transmembrane region" description="Helical" evidence="1">
    <location>
        <begin position="333"/>
        <end position="351"/>
    </location>
</feature>
<dbReference type="OrthoDB" id="19222at2759"/>
<dbReference type="AlphaFoldDB" id="A0A8J4UZY3"/>
<accession>A0A8J4UZY3</accession>
<feature type="transmembrane region" description="Helical" evidence="1">
    <location>
        <begin position="372"/>
        <end position="399"/>
    </location>
</feature>
<protein>
    <recommendedName>
        <fullName evidence="2">Phosphatidic acid phosphatase type 2/haloperoxidase domain-containing protein</fullName>
    </recommendedName>
</protein>
<evidence type="ECO:0000256" key="1">
    <source>
        <dbReference type="SAM" id="Phobius"/>
    </source>
</evidence>